<dbReference type="InterPro" id="IPR001254">
    <property type="entry name" value="Trypsin_dom"/>
</dbReference>
<feature type="signal peptide" evidence="2">
    <location>
        <begin position="1"/>
        <end position="28"/>
    </location>
</feature>
<dbReference type="Gene3D" id="2.40.10.10">
    <property type="entry name" value="Trypsin-like serine proteases"/>
    <property type="match status" value="1"/>
</dbReference>
<protein>
    <recommendedName>
        <fullName evidence="3">Peptidase S1 domain-containing protein</fullName>
    </recommendedName>
</protein>
<evidence type="ECO:0000313" key="5">
    <source>
        <dbReference type="Proteomes" id="UP000694392"/>
    </source>
</evidence>
<dbReference type="InterPro" id="IPR009003">
    <property type="entry name" value="Peptidase_S1_PA"/>
</dbReference>
<evidence type="ECO:0000256" key="1">
    <source>
        <dbReference type="ARBA" id="ARBA00023157"/>
    </source>
</evidence>
<dbReference type="Pfam" id="PF00089">
    <property type="entry name" value="Trypsin"/>
    <property type="match status" value="1"/>
</dbReference>
<reference evidence="4" key="2">
    <citation type="submission" date="2025-09" db="UniProtKB">
        <authorList>
            <consortium name="Ensembl"/>
        </authorList>
    </citation>
    <scope>IDENTIFICATION</scope>
</reference>
<dbReference type="OMA" id="ENKQHIC"/>
<name>A0A8D0GQ45_SPHPU</name>
<dbReference type="PANTHER" id="PTHR24271:SF50">
    <property type="match status" value="1"/>
</dbReference>
<keyword evidence="2" id="KW-0732">Signal</keyword>
<accession>A0A8D0GQ45</accession>
<evidence type="ECO:0000259" key="3">
    <source>
        <dbReference type="PROSITE" id="PS50240"/>
    </source>
</evidence>
<sequence>MRNASLLLLLLLNILLALLIWFATGSLGSRIIGGEEVKPHSRPYMASIQMERRHVCGGFLVARQWVMTAAHCKIPA</sequence>
<dbReference type="PANTHER" id="PTHR24271">
    <property type="entry name" value="KALLIKREIN-RELATED"/>
    <property type="match status" value="1"/>
</dbReference>
<dbReference type="SUPFAM" id="SSF50494">
    <property type="entry name" value="Trypsin-like serine proteases"/>
    <property type="match status" value="1"/>
</dbReference>
<dbReference type="AlphaFoldDB" id="A0A8D0GQ45"/>
<keyword evidence="5" id="KW-1185">Reference proteome</keyword>
<evidence type="ECO:0000313" key="4">
    <source>
        <dbReference type="Ensembl" id="ENSSPUP00000011878.1"/>
    </source>
</evidence>
<proteinExistence type="predicted"/>
<dbReference type="GeneTree" id="ENSGT00940000162161"/>
<dbReference type="GO" id="GO:0006508">
    <property type="term" value="P:proteolysis"/>
    <property type="evidence" value="ECO:0007669"/>
    <property type="project" value="InterPro"/>
</dbReference>
<feature type="domain" description="Peptidase S1" evidence="3">
    <location>
        <begin position="31"/>
        <end position="76"/>
    </location>
</feature>
<organism evidence="4 5">
    <name type="scientific">Sphenodon punctatus</name>
    <name type="common">Tuatara</name>
    <name type="synonym">Hatteria punctata</name>
    <dbReference type="NCBI Taxonomy" id="8508"/>
    <lineage>
        <taxon>Eukaryota</taxon>
        <taxon>Metazoa</taxon>
        <taxon>Chordata</taxon>
        <taxon>Craniata</taxon>
        <taxon>Vertebrata</taxon>
        <taxon>Euteleostomi</taxon>
        <taxon>Lepidosauria</taxon>
        <taxon>Sphenodontia</taxon>
        <taxon>Sphenodontidae</taxon>
        <taxon>Sphenodon</taxon>
    </lineage>
</organism>
<feature type="chain" id="PRO_5034384447" description="Peptidase S1 domain-containing protein" evidence="2">
    <location>
        <begin position="29"/>
        <end position="76"/>
    </location>
</feature>
<dbReference type="PROSITE" id="PS00134">
    <property type="entry name" value="TRYPSIN_HIS"/>
    <property type="match status" value="1"/>
</dbReference>
<dbReference type="InterPro" id="IPR043504">
    <property type="entry name" value="Peptidase_S1_PA_chymotrypsin"/>
</dbReference>
<evidence type="ECO:0000256" key="2">
    <source>
        <dbReference type="SAM" id="SignalP"/>
    </source>
</evidence>
<keyword evidence="1" id="KW-1015">Disulfide bond</keyword>
<dbReference type="InterPro" id="IPR018114">
    <property type="entry name" value="TRYPSIN_HIS"/>
</dbReference>
<reference evidence="4" key="1">
    <citation type="submission" date="2025-08" db="UniProtKB">
        <authorList>
            <consortium name="Ensembl"/>
        </authorList>
    </citation>
    <scope>IDENTIFICATION</scope>
</reference>
<dbReference type="Ensembl" id="ENSSPUT00000012666.1">
    <property type="protein sequence ID" value="ENSSPUP00000011878.1"/>
    <property type="gene ID" value="ENSSPUG00000009109.1"/>
</dbReference>
<dbReference type="Proteomes" id="UP000694392">
    <property type="component" value="Unplaced"/>
</dbReference>
<dbReference type="GO" id="GO:0004252">
    <property type="term" value="F:serine-type endopeptidase activity"/>
    <property type="evidence" value="ECO:0007669"/>
    <property type="project" value="InterPro"/>
</dbReference>
<dbReference type="PROSITE" id="PS50240">
    <property type="entry name" value="TRYPSIN_DOM"/>
    <property type="match status" value="1"/>
</dbReference>